<keyword evidence="3" id="KW-1185">Reference proteome</keyword>
<name>A0A512M8C6_9BACT</name>
<dbReference type="AlphaFoldDB" id="A0A512M8C6"/>
<dbReference type="OrthoDB" id="195694at2"/>
<keyword evidence="1" id="KW-0812">Transmembrane</keyword>
<dbReference type="EMBL" id="BKAG01000013">
    <property type="protein sequence ID" value="GEP42975.1"/>
    <property type="molecule type" value="Genomic_DNA"/>
</dbReference>
<evidence type="ECO:0008006" key="4">
    <source>
        <dbReference type="Google" id="ProtNLM"/>
    </source>
</evidence>
<keyword evidence="1" id="KW-0472">Membrane</keyword>
<dbReference type="RefSeq" id="WP_146850553.1">
    <property type="nucleotide sequence ID" value="NZ_BKAG01000013.1"/>
</dbReference>
<reference evidence="2 3" key="1">
    <citation type="submission" date="2019-07" db="EMBL/GenBank/DDBJ databases">
        <title>Whole genome shotgun sequence of Brevifollis gellanilyticus NBRC 108608.</title>
        <authorList>
            <person name="Hosoyama A."/>
            <person name="Uohara A."/>
            <person name="Ohji S."/>
            <person name="Ichikawa N."/>
        </authorList>
    </citation>
    <scope>NUCLEOTIDE SEQUENCE [LARGE SCALE GENOMIC DNA]</scope>
    <source>
        <strain evidence="2 3">NBRC 108608</strain>
    </source>
</reference>
<evidence type="ECO:0000256" key="1">
    <source>
        <dbReference type="SAM" id="Phobius"/>
    </source>
</evidence>
<protein>
    <recommendedName>
        <fullName evidence="4">Hydrogenase nickel incorporation protein HypA</fullName>
    </recommendedName>
</protein>
<accession>A0A512M8C6</accession>
<sequence length="80" mass="9204">MIRVGLSELIVIVMLIGVCLVVTLWIWTLWRDRRREVHRRRIAIQCRICNCTYALPKKSPLVSNCPSCGSKNQRGALEPI</sequence>
<comment type="caution">
    <text evidence="2">The sequence shown here is derived from an EMBL/GenBank/DDBJ whole genome shotgun (WGS) entry which is preliminary data.</text>
</comment>
<keyword evidence="1" id="KW-1133">Transmembrane helix</keyword>
<gene>
    <name evidence="2" type="ORF">BGE01nite_22660</name>
</gene>
<feature type="transmembrane region" description="Helical" evidence="1">
    <location>
        <begin position="6"/>
        <end position="30"/>
    </location>
</feature>
<proteinExistence type="predicted"/>
<dbReference type="Proteomes" id="UP000321577">
    <property type="component" value="Unassembled WGS sequence"/>
</dbReference>
<evidence type="ECO:0000313" key="3">
    <source>
        <dbReference type="Proteomes" id="UP000321577"/>
    </source>
</evidence>
<organism evidence="2 3">
    <name type="scientific">Brevifollis gellanilyticus</name>
    <dbReference type="NCBI Taxonomy" id="748831"/>
    <lineage>
        <taxon>Bacteria</taxon>
        <taxon>Pseudomonadati</taxon>
        <taxon>Verrucomicrobiota</taxon>
        <taxon>Verrucomicrobiia</taxon>
        <taxon>Verrucomicrobiales</taxon>
        <taxon>Verrucomicrobiaceae</taxon>
    </lineage>
</organism>
<evidence type="ECO:0000313" key="2">
    <source>
        <dbReference type="EMBL" id="GEP42975.1"/>
    </source>
</evidence>